<accession>A0A2N6NG40</accession>
<dbReference type="Proteomes" id="UP000235728">
    <property type="component" value="Unassembled WGS sequence"/>
</dbReference>
<evidence type="ECO:0000313" key="2">
    <source>
        <dbReference type="EMBL" id="PMB66257.1"/>
    </source>
</evidence>
<dbReference type="EMBL" id="MRVG01000009">
    <property type="protein sequence ID" value="PMB66257.1"/>
    <property type="molecule type" value="Genomic_DNA"/>
</dbReference>
<organism evidence="2 3">
    <name type="scientific">Beauveria bassiana</name>
    <name type="common">White muscardine disease fungus</name>
    <name type="synonym">Tritirachium shiotae</name>
    <dbReference type="NCBI Taxonomy" id="176275"/>
    <lineage>
        <taxon>Eukaryota</taxon>
        <taxon>Fungi</taxon>
        <taxon>Dikarya</taxon>
        <taxon>Ascomycota</taxon>
        <taxon>Pezizomycotina</taxon>
        <taxon>Sordariomycetes</taxon>
        <taxon>Hypocreomycetidae</taxon>
        <taxon>Hypocreales</taxon>
        <taxon>Cordycipitaceae</taxon>
        <taxon>Beauveria</taxon>
    </lineage>
</organism>
<evidence type="ECO:0000256" key="1">
    <source>
        <dbReference type="SAM" id="MobiDB-lite"/>
    </source>
</evidence>
<sequence>MSEERSKISLRSGKRKAKPTISAPRQISSPILQDGSNTAVAPGLSGATSEPPMRPRLRPPPMAGGKVLFGQLQ</sequence>
<dbReference type="AlphaFoldDB" id="A0A2N6NG40"/>
<comment type="caution">
    <text evidence="2">The sequence shown here is derived from an EMBL/GenBank/DDBJ whole genome shotgun (WGS) entry which is preliminary data.</text>
</comment>
<feature type="compositionally biased region" description="Pro residues" evidence="1">
    <location>
        <begin position="52"/>
        <end position="62"/>
    </location>
</feature>
<gene>
    <name evidence="2" type="primary">EXO84_1</name>
    <name evidence="2" type="ORF">BM221_008459</name>
</gene>
<reference evidence="2 3" key="1">
    <citation type="journal article" date="2016" name="Appl. Microbiol. Biotechnol.">
        <title>Characterization of T-DNA insertion mutants with decreased virulence in the entomopathogenic fungus Beauveria bassiana JEF-007.</title>
        <authorList>
            <person name="Kim S."/>
            <person name="Lee S.J."/>
            <person name="Nai Y.S."/>
            <person name="Yu J.S."/>
            <person name="Lee M.R."/>
            <person name="Yang Y.T."/>
            <person name="Kim J.S."/>
        </authorList>
    </citation>
    <scope>NUCLEOTIDE SEQUENCE [LARGE SCALE GENOMIC DNA]</scope>
    <source>
        <strain evidence="2 3">JEF-007</strain>
    </source>
</reference>
<evidence type="ECO:0000313" key="3">
    <source>
        <dbReference type="Proteomes" id="UP000235728"/>
    </source>
</evidence>
<feature type="region of interest" description="Disordered" evidence="1">
    <location>
        <begin position="1"/>
        <end position="73"/>
    </location>
</feature>
<name>A0A2N6NG40_BEABA</name>
<feature type="compositionally biased region" description="Polar residues" evidence="1">
    <location>
        <begin position="23"/>
        <end position="39"/>
    </location>
</feature>
<proteinExistence type="predicted"/>
<protein>
    <submittedName>
        <fullName evidence="2">Exocyst complex component EXO84</fullName>
    </submittedName>
</protein>